<dbReference type="Gene3D" id="3.80.10.10">
    <property type="entry name" value="Ribonuclease Inhibitor"/>
    <property type="match status" value="1"/>
</dbReference>
<dbReference type="SUPFAM" id="SSF52047">
    <property type="entry name" value="RNI-like"/>
    <property type="match status" value="1"/>
</dbReference>
<evidence type="ECO:0000313" key="4">
    <source>
        <dbReference type="EMBL" id="CAI3988333.1"/>
    </source>
</evidence>
<dbReference type="InterPro" id="IPR042201">
    <property type="entry name" value="FH2_Formin_sf"/>
</dbReference>
<organism evidence="4">
    <name type="scientific">Cladocopium goreaui</name>
    <dbReference type="NCBI Taxonomy" id="2562237"/>
    <lineage>
        <taxon>Eukaryota</taxon>
        <taxon>Sar</taxon>
        <taxon>Alveolata</taxon>
        <taxon>Dinophyceae</taxon>
        <taxon>Suessiales</taxon>
        <taxon>Symbiodiniaceae</taxon>
        <taxon>Cladocopium</taxon>
    </lineage>
</organism>
<evidence type="ECO:0000256" key="1">
    <source>
        <dbReference type="SAM" id="Coils"/>
    </source>
</evidence>
<feature type="region of interest" description="Disordered" evidence="2">
    <location>
        <begin position="257"/>
        <end position="290"/>
    </location>
</feature>
<dbReference type="EMBL" id="CAMXCT010001256">
    <property type="protein sequence ID" value="CAI3988333.1"/>
    <property type="molecule type" value="Genomic_DNA"/>
</dbReference>
<dbReference type="Pfam" id="PF13516">
    <property type="entry name" value="LRR_6"/>
    <property type="match status" value="2"/>
</dbReference>
<feature type="compositionally biased region" description="Basic and acidic residues" evidence="2">
    <location>
        <begin position="554"/>
        <end position="567"/>
    </location>
</feature>
<dbReference type="OrthoDB" id="447984at2759"/>
<reference evidence="4" key="1">
    <citation type="submission" date="2022-10" db="EMBL/GenBank/DDBJ databases">
        <authorList>
            <person name="Chen Y."/>
            <person name="Dougan E. K."/>
            <person name="Chan C."/>
            <person name="Rhodes N."/>
            <person name="Thang M."/>
        </authorList>
    </citation>
    <scope>NUCLEOTIDE SEQUENCE</scope>
</reference>
<comment type="caution">
    <text evidence="4">The sequence shown here is derived from an EMBL/GenBank/DDBJ whole genome shotgun (WGS) entry which is preliminary data.</text>
</comment>
<dbReference type="SUPFAM" id="SSF101447">
    <property type="entry name" value="Formin homology 2 domain (FH2 domain)"/>
    <property type="match status" value="1"/>
</dbReference>
<feature type="compositionally biased region" description="Pro residues" evidence="2">
    <location>
        <begin position="689"/>
        <end position="701"/>
    </location>
</feature>
<dbReference type="EMBL" id="CAMXCT030001256">
    <property type="protein sequence ID" value="CAL4775645.1"/>
    <property type="molecule type" value="Genomic_DNA"/>
</dbReference>
<feature type="compositionally biased region" description="Low complexity" evidence="2">
    <location>
        <begin position="702"/>
        <end position="711"/>
    </location>
</feature>
<feature type="region of interest" description="Disordered" evidence="2">
    <location>
        <begin position="418"/>
        <end position="460"/>
    </location>
</feature>
<feature type="compositionally biased region" description="Basic and acidic residues" evidence="2">
    <location>
        <begin position="589"/>
        <end position="598"/>
    </location>
</feature>
<dbReference type="Gene3D" id="1.20.58.2220">
    <property type="entry name" value="Formin, FH2 domain"/>
    <property type="match status" value="1"/>
</dbReference>
<evidence type="ECO:0000256" key="2">
    <source>
        <dbReference type="SAM" id="MobiDB-lite"/>
    </source>
</evidence>
<keyword evidence="1" id="KW-0175">Coiled coil</keyword>
<reference evidence="5 6" key="2">
    <citation type="submission" date="2024-05" db="EMBL/GenBank/DDBJ databases">
        <authorList>
            <person name="Chen Y."/>
            <person name="Shah S."/>
            <person name="Dougan E. K."/>
            <person name="Thang M."/>
            <person name="Chan C."/>
        </authorList>
    </citation>
    <scope>NUCLEOTIDE SEQUENCE [LARGE SCALE GENOMIC DNA]</scope>
</reference>
<accession>A0A9P1CC03</accession>
<dbReference type="PANTHER" id="PTHR45725:SF1">
    <property type="entry name" value="DISHEVELLED ASSOCIATED ACTIVATOR OF MORPHOGENESIS, ISOFORM D"/>
    <property type="match status" value="1"/>
</dbReference>
<dbReference type="InterPro" id="IPR001611">
    <property type="entry name" value="Leu-rich_rpt"/>
</dbReference>
<feature type="domain" description="FH2" evidence="3">
    <location>
        <begin position="711"/>
        <end position="1145"/>
    </location>
</feature>
<feature type="compositionally biased region" description="Polar residues" evidence="2">
    <location>
        <begin position="279"/>
        <end position="290"/>
    </location>
</feature>
<dbReference type="EMBL" id="CAMXCT020001256">
    <property type="protein sequence ID" value="CAL1141708.1"/>
    <property type="molecule type" value="Genomic_DNA"/>
</dbReference>
<keyword evidence="6" id="KW-1185">Reference proteome</keyword>
<dbReference type="Proteomes" id="UP001152797">
    <property type="component" value="Unassembled WGS sequence"/>
</dbReference>
<feature type="region of interest" description="Disordered" evidence="2">
    <location>
        <begin position="554"/>
        <end position="719"/>
    </location>
</feature>
<feature type="compositionally biased region" description="Low complexity" evidence="2">
    <location>
        <begin position="623"/>
        <end position="658"/>
    </location>
</feature>
<feature type="coiled-coil region" evidence="1">
    <location>
        <begin position="511"/>
        <end position="538"/>
    </location>
</feature>
<gene>
    <name evidence="4" type="ORF">C1SCF055_LOCUS15525</name>
</gene>
<dbReference type="InterPro" id="IPR015425">
    <property type="entry name" value="FH2_Formin"/>
</dbReference>
<dbReference type="PROSITE" id="PS51444">
    <property type="entry name" value="FH2"/>
    <property type="match status" value="1"/>
</dbReference>
<dbReference type="Pfam" id="PF02181">
    <property type="entry name" value="FH2"/>
    <property type="match status" value="1"/>
</dbReference>
<dbReference type="PANTHER" id="PTHR45725">
    <property type="entry name" value="FORMIN HOMOLOGY 2 FAMILY MEMBER"/>
    <property type="match status" value="1"/>
</dbReference>
<dbReference type="SMART" id="SM00498">
    <property type="entry name" value="FH2"/>
    <property type="match status" value="1"/>
</dbReference>
<dbReference type="InterPro" id="IPR032675">
    <property type="entry name" value="LRR_dom_sf"/>
</dbReference>
<evidence type="ECO:0000313" key="5">
    <source>
        <dbReference type="EMBL" id="CAL4775645.1"/>
    </source>
</evidence>
<dbReference type="AlphaFoldDB" id="A0A9P1CC03"/>
<proteinExistence type="predicted"/>
<name>A0A9P1CC03_9DINO</name>
<evidence type="ECO:0000313" key="6">
    <source>
        <dbReference type="Proteomes" id="UP001152797"/>
    </source>
</evidence>
<dbReference type="InterPro" id="IPR051425">
    <property type="entry name" value="Formin_Homology"/>
</dbReference>
<protein>
    <submittedName>
        <fullName evidence="5">Formin-like protein 6 (OsFH6)</fullName>
    </submittedName>
</protein>
<sequence>MMETAIRHGHALHLPEVSATQDGIDELEAWLVNARLEGVLVQSEEILATGRQLGDQAFSRLRLRLTCVAALAECLAWIREHFGGHVLRSLRLSRNDIGPSGGEDVALKFFPLGALSREQRKEYDLDLSENPLGDLGVSLLAKAVQRRDCHAVLQLRDVGCGAEGCRSLTQCFQTLKGLDLSQNDIPEAEVNALAAKLPRSSRFALPGLSQISSVTVAAVAAVAAVSSDHVKDSKATGAISRAQAALERARLALGKDRSSWSPASISGAGPGARLPRAPQPSQVGSESDTMDPSISASFITAIPGQRLPDQRTSAKAQAVLDRARLVLSSKTMRHGSLQATLQAPGQEQLMPMPPMPPMPSMPPTRPMRVEAAADLSEDLSGAVMPHLHSKQGVILQLRKEVEVPQLPQAMDGVMQTPLSKPMVVPQPKQGVPTAAELGGSQEGQRPQSSQSSDSSSCKSPAFDRALGEVASLQQALGQLAGGLGLAARSPSLSLSDENEPDAEALAMPERTVRLEREVAELREDVRRIEHTVSSLQVEPEQEDGIEAVPARDWAEKIKPRENEDLKPENGTLALDEEDMCSMPSIASLKAEKDMRESDFPLSPKSPKAPPKGKGKGKGPPLPGKASPQKPEGSPSARASPAGPGAAEAAEGAQGAQAAVDLLGPPGPPPATKGKGKAKGAKGGSKGGKGPPPPAKGPPPKAPAAKAAPKSQAKAESKAPFHKKLYWKQVDIADAEGTIFSQESRARSNTCSAIDFNALSKILEAEKTKGSQLQRRSSGVLSKAQMRNIGTKVLSDHRARNIAIVLKRMPTSTTDLVHVLSSLRWEDDRISSDDLEQILEAIPTHDEAKKLREHSAPEDCQKLRDVEQMVMPLTLLSRSSARVRVLCIARNARLHFKSTMRSLARIRAACLAIQGSGMLRNVMLLALELGNFVNHGDSKKGAKAIAISSLLALRDFKFSEGISMLHFLCASVMRSDANANAAQILQKELLPAERIAKMQVQGLSAAMKSFTRDLDTIKSECQNYLAEYEGADTAPAESDGEEDAKEFGQELAEVQAAAAAAACDMLDSPLKTQREDEDATRWVEDVMKIRGSAQRRLRCMRRILEKLCNLLKADMDSTAVQVHATLRFCGVMLPRASSSEVHLPEV</sequence>
<evidence type="ECO:0000259" key="3">
    <source>
        <dbReference type="PROSITE" id="PS51444"/>
    </source>
</evidence>
<feature type="compositionally biased region" description="Low complexity" evidence="2">
    <location>
        <begin position="448"/>
        <end position="459"/>
    </location>
</feature>